<dbReference type="EMBL" id="BPQH01000001">
    <property type="protein sequence ID" value="GJD47401.1"/>
    <property type="molecule type" value="Genomic_DNA"/>
</dbReference>
<evidence type="ECO:0000256" key="4">
    <source>
        <dbReference type="ARBA" id="ARBA00022691"/>
    </source>
</evidence>
<organism evidence="6 7">
    <name type="scientific">Methylobacterium crusticola</name>
    <dbReference type="NCBI Taxonomy" id="1697972"/>
    <lineage>
        <taxon>Bacteria</taxon>
        <taxon>Pseudomonadati</taxon>
        <taxon>Pseudomonadota</taxon>
        <taxon>Alphaproteobacteria</taxon>
        <taxon>Hyphomicrobiales</taxon>
        <taxon>Methylobacteriaceae</taxon>
        <taxon>Methylobacterium</taxon>
    </lineage>
</organism>
<dbReference type="InterPro" id="IPR004384">
    <property type="entry name" value="RNA_MeTrfase_TrmJ/LasT"/>
</dbReference>
<dbReference type="PANTHER" id="PTHR42786:SF7">
    <property type="entry name" value="TRNA_RRNA METHYLTRANSFERASE SPOU TYPE DOMAIN-CONTAINING PROTEIN"/>
    <property type="match status" value="1"/>
</dbReference>
<reference evidence="6" key="2">
    <citation type="submission" date="2021-08" db="EMBL/GenBank/DDBJ databases">
        <authorList>
            <person name="Tani A."/>
            <person name="Ola A."/>
            <person name="Ogura Y."/>
            <person name="Katsura K."/>
            <person name="Hayashi T."/>
        </authorList>
    </citation>
    <scope>NUCLEOTIDE SEQUENCE</scope>
    <source>
        <strain evidence="6">KCTC 52305</strain>
    </source>
</reference>
<dbReference type="Gene3D" id="3.40.1280.10">
    <property type="match status" value="1"/>
</dbReference>
<evidence type="ECO:0000313" key="7">
    <source>
        <dbReference type="Proteomes" id="UP001055167"/>
    </source>
</evidence>
<name>A0ABQ4QQ38_9HYPH</name>
<dbReference type="Gene3D" id="1.10.8.590">
    <property type="match status" value="1"/>
</dbReference>
<dbReference type="GO" id="GO:0008168">
    <property type="term" value="F:methyltransferase activity"/>
    <property type="evidence" value="ECO:0007669"/>
    <property type="project" value="UniProtKB-KW"/>
</dbReference>
<feature type="domain" description="tRNA/rRNA methyltransferase SpoU type" evidence="5">
    <location>
        <begin position="24"/>
        <end position="174"/>
    </location>
</feature>
<comment type="caution">
    <text evidence="6">The sequence shown here is derived from an EMBL/GenBank/DDBJ whole genome shotgun (WGS) entry which is preliminary data.</text>
</comment>
<dbReference type="PIRSF" id="PIRSF004808">
    <property type="entry name" value="LasT"/>
    <property type="match status" value="1"/>
</dbReference>
<dbReference type="SUPFAM" id="SSF75217">
    <property type="entry name" value="alpha/beta knot"/>
    <property type="match status" value="1"/>
</dbReference>
<reference evidence="6" key="1">
    <citation type="journal article" date="2021" name="Front. Microbiol.">
        <title>Comprehensive Comparative Genomics and Phenotyping of Methylobacterium Species.</title>
        <authorList>
            <person name="Alessa O."/>
            <person name="Ogura Y."/>
            <person name="Fujitani Y."/>
            <person name="Takami H."/>
            <person name="Hayashi T."/>
            <person name="Sahin N."/>
            <person name="Tani A."/>
        </authorList>
    </citation>
    <scope>NUCLEOTIDE SEQUENCE</scope>
    <source>
        <strain evidence="6">KCTC 52305</strain>
    </source>
</reference>
<comment type="similarity">
    <text evidence="1">Belongs to the class IV-like SAM-binding methyltransferase superfamily. RNA methyltransferase TrmH family.</text>
</comment>
<accession>A0ABQ4QQ38</accession>
<evidence type="ECO:0000259" key="5">
    <source>
        <dbReference type="Pfam" id="PF00588"/>
    </source>
</evidence>
<dbReference type="Pfam" id="PF00588">
    <property type="entry name" value="SpoU_methylase"/>
    <property type="match status" value="1"/>
</dbReference>
<keyword evidence="3" id="KW-0808">Transferase</keyword>
<evidence type="ECO:0000256" key="1">
    <source>
        <dbReference type="ARBA" id="ARBA00007228"/>
    </source>
</evidence>
<dbReference type="Proteomes" id="UP001055167">
    <property type="component" value="Unassembled WGS sequence"/>
</dbReference>
<evidence type="ECO:0000256" key="3">
    <source>
        <dbReference type="ARBA" id="ARBA00022679"/>
    </source>
</evidence>
<evidence type="ECO:0000313" key="6">
    <source>
        <dbReference type="EMBL" id="GJD47401.1"/>
    </source>
</evidence>
<dbReference type="InterPro" id="IPR029028">
    <property type="entry name" value="Alpha/beta_knot_MTases"/>
</dbReference>
<dbReference type="GO" id="GO:0032259">
    <property type="term" value="P:methylation"/>
    <property type="evidence" value="ECO:0007669"/>
    <property type="project" value="UniProtKB-KW"/>
</dbReference>
<dbReference type="InterPro" id="IPR001537">
    <property type="entry name" value="SpoU_MeTrfase"/>
</dbReference>
<sequence>MPVSLPMSLPMSLPETDPTPPRPVIVLVEPQLAENIGMTARAMGNFGLADLRLVAPKGGWPKKGVREAASGATHVLDGVRVFATVAQAVADLTYVLATTARERGQMKRVFGPDAAMRDVTGRLARGERVGILFGRERVGLSNDEVSLADAIVTFPVDPRHASLNLAQSVLLVSYEWRRAADLARLPFGGGMRSPPAPREALLSLFESLEAALDAAGYYPPEKRGGMVRNMRDMLHRMAMTEQDVRTFRGALRALTRRPPEA</sequence>
<protein>
    <submittedName>
        <fullName evidence="6">tRNA/rRNA methyltransferase</fullName>
    </submittedName>
</protein>
<dbReference type="PANTHER" id="PTHR42786">
    <property type="entry name" value="TRNA/RRNA METHYLTRANSFERASE"/>
    <property type="match status" value="1"/>
</dbReference>
<evidence type="ECO:0000256" key="2">
    <source>
        <dbReference type="ARBA" id="ARBA00022603"/>
    </source>
</evidence>
<dbReference type="CDD" id="cd18093">
    <property type="entry name" value="SpoU-like_TrmJ"/>
    <property type="match status" value="1"/>
</dbReference>
<dbReference type="InterPro" id="IPR029026">
    <property type="entry name" value="tRNA_m1G_MTases_N"/>
</dbReference>
<keyword evidence="4" id="KW-0949">S-adenosyl-L-methionine</keyword>
<keyword evidence="7" id="KW-1185">Reference proteome</keyword>
<keyword evidence="2 6" id="KW-0489">Methyltransferase</keyword>
<proteinExistence type="inferred from homology"/>
<gene>
    <name evidence="6" type="ORF">OPKNFCMD_0107</name>
</gene>